<keyword evidence="3" id="KW-1185">Reference proteome</keyword>
<name>A0ABP9Z5W6_9FUNG</name>
<sequence>MNSLVFLNEDGHGNIYQEDGLEAMDIVDEEGDSHSVKQLVNLESYLKKNSNPVTIEKLDEQDHGTENTQIRKDTNRSKKYNDYGSAPREMFFFYKIQQLLSIRAAALKAGVKESTARNWWRNYEEDPDTFAFIRDAVEELTTKFTGLEIKKSRVHEFMKDECNLTMKKVTLWPEARNN</sequence>
<gene>
    <name evidence="2" type="ORF">MFLAVUS_008004</name>
</gene>
<protein>
    <submittedName>
        <fullName evidence="2">Uncharacterized protein</fullName>
    </submittedName>
</protein>
<evidence type="ECO:0000256" key="1">
    <source>
        <dbReference type="SAM" id="MobiDB-lite"/>
    </source>
</evidence>
<evidence type="ECO:0000313" key="2">
    <source>
        <dbReference type="EMBL" id="GAA5814507.1"/>
    </source>
</evidence>
<reference evidence="2 3" key="1">
    <citation type="submission" date="2024-04" db="EMBL/GenBank/DDBJ databases">
        <title>genome sequences of Mucor flavus KT1a and Helicostylum pulchrum KT1b strains isolated from the surface of a dry-aged beef.</title>
        <authorList>
            <person name="Toyotome T."/>
            <person name="Hosono M."/>
            <person name="Torimaru M."/>
            <person name="Fukuda K."/>
            <person name="Mikami N."/>
        </authorList>
    </citation>
    <scope>NUCLEOTIDE SEQUENCE [LARGE SCALE GENOMIC DNA]</scope>
    <source>
        <strain evidence="2 3">KT1a</strain>
    </source>
</reference>
<dbReference type="EMBL" id="BAABUK010000021">
    <property type="protein sequence ID" value="GAA5814507.1"/>
    <property type="molecule type" value="Genomic_DNA"/>
</dbReference>
<accession>A0ABP9Z5W6</accession>
<organism evidence="2 3">
    <name type="scientific">Mucor flavus</name>
    <dbReference type="NCBI Taxonomy" id="439312"/>
    <lineage>
        <taxon>Eukaryota</taxon>
        <taxon>Fungi</taxon>
        <taxon>Fungi incertae sedis</taxon>
        <taxon>Mucoromycota</taxon>
        <taxon>Mucoromycotina</taxon>
        <taxon>Mucoromycetes</taxon>
        <taxon>Mucorales</taxon>
        <taxon>Mucorineae</taxon>
        <taxon>Mucoraceae</taxon>
        <taxon>Mucor</taxon>
    </lineage>
</organism>
<comment type="caution">
    <text evidence="2">The sequence shown here is derived from an EMBL/GenBank/DDBJ whole genome shotgun (WGS) entry which is preliminary data.</text>
</comment>
<evidence type="ECO:0000313" key="3">
    <source>
        <dbReference type="Proteomes" id="UP001473302"/>
    </source>
</evidence>
<feature type="region of interest" description="Disordered" evidence="1">
    <location>
        <begin position="58"/>
        <end position="79"/>
    </location>
</feature>
<proteinExistence type="predicted"/>
<dbReference type="Proteomes" id="UP001473302">
    <property type="component" value="Unassembled WGS sequence"/>
</dbReference>